<gene>
    <name evidence="2" type="ORF">CC77DRAFT_401752</name>
</gene>
<proteinExistence type="predicted"/>
<reference evidence="2 3" key="1">
    <citation type="submission" date="2016-05" db="EMBL/GenBank/DDBJ databases">
        <title>Comparative analysis of secretome profiles of manganese(II)-oxidizing ascomycete fungi.</title>
        <authorList>
            <consortium name="DOE Joint Genome Institute"/>
            <person name="Zeiner C.A."/>
            <person name="Purvine S.O."/>
            <person name="Zink E.M."/>
            <person name="Wu S."/>
            <person name="Pasa-Tolic L."/>
            <person name="Chaput D.L."/>
            <person name="Haridas S."/>
            <person name="Grigoriev I.V."/>
            <person name="Santelli C.M."/>
            <person name="Hansel C.M."/>
        </authorList>
    </citation>
    <scope>NUCLEOTIDE SEQUENCE [LARGE SCALE GENOMIC DNA]</scope>
    <source>
        <strain evidence="2 3">SRC1lrK2f</strain>
    </source>
</reference>
<dbReference type="RefSeq" id="XP_018381760.1">
    <property type="nucleotide sequence ID" value="XM_018531544.1"/>
</dbReference>
<keyword evidence="3" id="KW-1185">Reference proteome</keyword>
<feature type="region of interest" description="Disordered" evidence="1">
    <location>
        <begin position="74"/>
        <end position="96"/>
    </location>
</feature>
<dbReference type="GeneID" id="29117138"/>
<accession>A0A177DBS1</accession>
<dbReference type="AlphaFoldDB" id="A0A177DBS1"/>
<dbReference type="Proteomes" id="UP000077248">
    <property type="component" value="Unassembled WGS sequence"/>
</dbReference>
<protein>
    <submittedName>
        <fullName evidence="2">Uncharacterized protein</fullName>
    </submittedName>
</protein>
<feature type="compositionally biased region" description="Polar residues" evidence="1">
    <location>
        <begin position="140"/>
        <end position="151"/>
    </location>
</feature>
<sequence length="332" mass="37514">MIRYLASTTTNQSFIHTNMAQRGRQVRVGDRVVVAIINEDVDHTGLALRRVELEIGDPHASLATQAMLRMPPSQFVSPQRQMTDRSVKTQSGQTVKGAYERRVTRSQSDWYEQRDVYSQMYHEWLRPGFPRSLDHYETCSIDNPGNNSMETPLSPVGEHDTTSSSRINPIRLSRSTAVKHNSTKDRKTGIEKHDSTAHNSRASEIAAAHAPAAQSPVDSRPSNVRRRFSFELADPSDATGLSDPPDFEYVPITPAATDLKRQPALVSEANHQVRASINLSRPQIPIWEEQGRPATKEERDQEELKDLDRMRRRVLTTFDEILGERKIPTALL</sequence>
<dbReference type="EMBL" id="KV441490">
    <property type="protein sequence ID" value="OAG16339.1"/>
    <property type="molecule type" value="Genomic_DNA"/>
</dbReference>
<name>A0A177DBS1_ALTAL</name>
<evidence type="ECO:0000313" key="3">
    <source>
        <dbReference type="Proteomes" id="UP000077248"/>
    </source>
</evidence>
<feature type="region of interest" description="Disordered" evidence="1">
    <location>
        <begin position="140"/>
        <end position="199"/>
    </location>
</feature>
<feature type="compositionally biased region" description="Basic and acidic residues" evidence="1">
    <location>
        <begin position="182"/>
        <end position="196"/>
    </location>
</feature>
<evidence type="ECO:0000313" key="2">
    <source>
        <dbReference type="EMBL" id="OAG16339.1"/>
    </source>
</evidence>
<organism evidence="2 3">
    <name type="scientific">Alternaria alternata</name>
    <name type="common">Alternaria rot fungus</name>
    <name type="synonym">Torula alternata</name>
    <dbReference type="NCBI Taxonomy" id="5599"/>
    <lineage>
        <taxon>Eukaryota</taxon>
        <taxon>Fungi</taxon>
        <taxon>Dikarya</taxon>
        <taxon>Ascomycota</taxon>
        <taxon>Pezizomycotina</taxon>
        <taxon>Dothideomycetes</taxon>
        <taxon>Pleosporomycetidae</taxon>
        <taxon>Pleosporales</taxon>
        <taxon>Pleosporineae</taxon>
        <taxon>Pleosporaceae</taxon>
        <taxon>Alternaria</taxon>
        <taxon>Alternaria sect. Alternaria</taxon>
        <taxon>Alternaria alternata complex</taxon>
    </lineage>
</organism>
<feature type="compositionally biased region" description="Polar residues" evidence="1">
    <location>
        <begin position="162"/>
        <end position="180"/>
    </location>
</feature>
<dbReference type="VEuPathDB" id="FungiDB:CC77DRAFT_401752"/>
<dbReference type="KEGG" id="aalt:CC77DRAFT_401752"/>
<evidence type="ECO:0000256" key="1">
    <source>
        <dbReference type="SAM" id="MobiDB-lite"/>
    </source>
</evidence>